<dbReference type="EMBL" id="CP002117">
    <property type="protein sequence ID" value="ADN36238.1"/>
    <property type="molecule type" value="Genomic_DNA"/>
</dbReference>
<dbReference type="AlphaFoldDB" id="E1RG03"/>
<accession>E1RG03</accession>
<feature type="compositionally biased region" description="Polar residues" evidence="1">
    <location>
        <begin position="20"/>
        <end position="42"/>
    </location>
</feature>
<dbReference type="Proteomes" id="UP000006565">
    <property type="component" value="Chromosome"/>
</dbReference>
<keyword evidence="3" id="KW-1185">Reference proteome</keyword>
<protein>
    <submittedName>
        <fullName evidence="2">Uncharacterized protein</fullName>
    </submittedName>
</protein>
<evidence type="ECO:0000313" key="3">
    <source>
        <dbReference type="Proteomes" id="UP000006565"/>
    </source>
</evidence>
<feature type="compositionally biased region" description="Low complexity" evidence="1">
    <location>
        <begin position="43"/>
        <end position="54"/>
    </location>
</feature>
<proteinExistence type="predicted"/>
<name>E1RG03_METP4</name>
<dbReference type="HOGENOM" id="CLU_753582_0_0_2"/>
<feature type="region of interest" description="Disordered" evidence="1">
    <location>
        <begin position="20"/>
        <end position="56"/>
    </location>
</feature>
<reference evidence="2 3" key="1">
    <citation type="journal article" date="2010" name="Stand. Genomic Sci.">
        <title>Complete genome sequence of Methanoplanus petrolearius type strain (SEBR 4847).</title>
        <authorList>
            <person name="Brambilla E."/>
            <person name="Djao O.D."/>
            <person name="Daligault H."/>
            <person name="Lapidus A."/>
            <person name="Lucas S."/>
            <person name="Hammon N."/>
            <person name="Nolan M."/>
            <person name="Tice H."/>
            <person name="Cheng J.F."/>
            <person name="Han C."/>
            <person name="Tapia R."/>
            <person name="Goodwin L."/>
            <person name="Pitluck S."/>
            <person name="Liolios K."/>
            <person name="Ivanova N."/>
            <person name="Mavromatis K."/>
            <person name="Mikhailova N."/>
            <person name="Pati A."/>
            <person name="Chen A."/>
            <person name="Palaniappan K."/>
            <person name="Land M."/>
            <person name="Hauser L."/>
            <person name="Chang Y.J."/>
            <person name="Jeffries C.D."/>
            <person name="Rohde M."/>
            <person name="Spring S."/>
            <person name="Sikorski J."/>
            <person name="Goker M."/>
            <person name="Woyke T."/>
            <person name="Bristow J."/>
            <person name="Eisen J.A."/>
            <person name="Markowitz V."/>
            <person name="Hugenholtz P."/>
            <person name="Kyrpides N.C."/>
            <person name="Klenk H.P."/>
        </authorList>
    </citation>
    <scope>NUCLEOTIDE SEQUENCE [LARGE SCALE GENOMIC DNA]</scope>
    <source>
        <strain evidence="3">DSM 11571 / OCM 486 / SEBR 4847</strain>
    </source>
</reference>
<dbReference type="STRING" id="679926.Mpet_1479"/>
<organism evidence="2 3">
    <name type="scientific">Methanolacinia petrolearia (strain DSM 11571 / OCM 486 / SEBR 4847)</name>
    <name type="common">Methanoplanus petrolearius</name>
    <dbReference type="NCBI Taxonomy" id="679926"/>
    <lineage>
        <taxon>Archaea</taxon>
        <taxon>Methanobacteriati</taxon>
        <taxon>Methanobacteriota</taxon>
        <taxon>Stenosarchaea group</taxon>
        <taxon>Methanomicrobia</taxon>
        <taxon>Methanomicrobiales</taxon>
        <taxon>Methanomicrobiaceae</taxon>
        <taxon>Methanolacinia</taxon>
    </lineage>
</organism>
<dbReference type="KEGG" id="mpi:Mpet_1479"/>
<evidence type="ECO:0000256" key="1">
    <source>
        <dbReference type="SAM" id="MobiDB-lite"/>
    </source>
</evidence>
<sequence precursor="true">MTAGILLILLSFFGGCTTTGSVQDDGSQSGTTVPTETPEINRSYQPESSSSPVSWRDYYPEYDEQTKSELIEEAKDEIQRVFPNVERDSLEGVWNDETDFIIDPYPNIKFNNVTNGIRYIWIDPTSNRIINYNSKRYSTSMSGPNVVSFNTAVNKSLNFAREILGDEFMNRIGDDLVLESNNVDSYLYTGDAAIYIYETCGGVKYERSYVSVSYNLRAGEVQAYGDNRANKNLLTELTTLSPEPDITLDMAKEIFESKLKEQYGLDDIGIEYVDKDRFYPSLYWLDRYSYVYSENPVPLKLIWEIPYTTEIQRSEDGYDEDIDAPKEVIIDAHTGEILLLTYNDELLICEIE</sequence>
<gene>
    <name evidence="2" type="ordered locus">Mpet_1479</name>
</gene>
<dbReference type="eggNOG" id="arCOG06558">
    <property type="taxonomic scope" value="Archaea"/>
</dbReference>
<evidence type="ECO:0000313" key="2">
    <source>
        <dbReference type="EMBL" id="ADN36238.1"/>
    </source>
</evidence>